<dbReference type="EMBL" id="NSKE01000009">
    <property type="protein sequence ID" value="PAU93254.1"/>
    <property type="molecule type" value="Genomic_DNA"/>
</dbReference>
<dbReference type="AlphaFoldDB" id="A0A2A2G8C8"/>
<gene>
    <name evidence="2" type="ORF">CK503_12585</name>
</gene>
<accession>A0A2A2G8C8</accession>
<feature type="domain" description="DUF2249" evidence="1">
    <location>
        <begin position="7"/>
        <end position="77"/>
    </location>
</feature>
<comment type="caution">
    <text evidence="2">The sequence shown here is derived from an EMBL/GenBank/DDBJ whole genome shotgun (WGS) entry which is preliminary data.</text>
</comment>
<organism evidence="2 3">
    <name type="scientific">Fodinibius salipaludis</name>
    <dbReference type="NCBI Taxonomy" id="2032627"/>
    <lineage>
        <taxon>Bacteria</taxon>
        <taxon>Pseudomonadati</taxon>
        <taxon>Balneolota</taxon>
        <taxon>Balneolia</taxon>
        <taxon>Balneolales</taxon>
        <taxon>Balneolaceae</taxon>
        <taxon>Fodinibius</taxon>
    </lineage>
</organism>
<reference evidence="2 3" key="1">
    <citation type="submission" date="2017-08" db="EMBL/GenBank/DDBJ databases">
        <title>Aliifodinibius alkalisoli sp. nov., isolated from saline alkaline soil.</title>
        <authorList>
            <person name="Liu D."/>
            <person name="Zhang G."/>
        </authorList>
    </citation>
    <scope>NUCLEOTIDE SEQUENCE [LARGE SCALE GENOMIC DNA]</scope>
    <source>
        <strain evidence="2 3">WN023</strain>
    </source>
</reference>
<dbReference type="Pfam" id="PF10006">
    <property type="entry name" value="DUF2249"/>
    <property type="match status" value="1"/>
</dbReference>
<sequence>MPDTVEEIDVRKIPPHKKHATIFDTYDELDEGEAFIIINDHDPKPLRYQMSAMHGQDNYSWDYLEEGPEVWKVHIGKTTE</sequence>
<evidence type="ECO:0000259" key="1">
    <source>
        <dbReference type="Pfam" id="PF10006"/>
    </source>
</evidence>
<dbReference type="RefSeq" id="WP_095607181.1">
    <property type="nucleotide sequence ID" value="NZ_NSKE01000009.1"/>
</dbReference>
<dbReference type="OrthoDB" id="9797132at2"/>
<keyword evidence="3" id="KW-1185">Reference proteome</keyword>
<dbReference type="InterPro" id="IPR018720">
    <property type="entry name" value="DUF2249"/>
</dbReference>
<dbReference type="Proteomes" id="UP000218831">
    <property type="component" value="Unassembled WGS sequence"/>
</dbReference>
<proteinExistence type="predicted"/>
<evidence type="ECO:0000313" key="3">
    <source>
        <dbReference type="Proteomes" id="UP000218831"/>
    </source>
</evidence>
<protein>
    <submittedName>
        <fullName evidence="2">Hemerythrin</fullName>
    </submittedName>
</protein>
<evidence type="ECO:0000313" key="2">
    <source>
        <dbReference type="EMBL" id="PAU93254.1"/>
    </source>
</evidence>
<name>A0A2A2G8C8_9BACT</name>